<comment type="caution">
    <text evidence="14">The sequence shown here is derived from an EMBL/GenBank/DDBJ whole genome shotgun (WGS) entry which is preliminary data.</text>
</comment>
<comment type="cofactor">
    <cofactor evidence="1 10">
        <name>Mg(2+)</name>
        <dbReference type="ChEBI" id="CHEBI:18420"/>
    </cofactor>
</comment>
<dbReference type="SUPFAM" id="SSF52540">
    <property type="entry name" value="P-loop containing nucleoside triphosphate hydrolases"/>
    <property type="match status" value="1"/>
</dbReference>
<evidence type="ECO:0000313" key="15">
    <source>
        <dbReference type="Proteomes" id="UP000216998"/>
    </source>
</evidence>
<keyword evidence="5 10" id="KW-0819">tRNA processing</keyword>
<evidence type="ECO:0000256" key="2">
    <source>
        <dbReference type="ARBA" id="ARBA00003213"/>
    </source>
</evidence>
<feature type="binding site" evidence="10">
    <location>
        <begin position="16"/>
        <end position="23"/>
    </location>
    <ligand>
        <name>ATP</name>
        <dbReference type="ChEBI" id="CHEBI:30616"/>
    </ligand>
</feature>
<dbReference type="Gene3D" id="3.40.50.300">
    <property type="entry name" value="P-loop containing nucleotide triphosphate hydrolases"/>
    <property type="match status" value="1"/>
</dbReference>
<name>A0A255YTW7_9PROT</name>
<comment type="subunit">
    <text evidence="10">Monomer.</text>
</comment>
<protein>
    <recommendedName>
        <fullName evidence="10">tRNA dimethylallyltransferase</fullName>
        <ecNumber evidence="10">2.5.1.75</ecNumber>
    </recommendedName>
    <alternativeName>
        <fullName evidence="10">Dimethylallyl diphosphate:tRNA dimethylallyltransferase</fullName>
        <shortName evidence="10">DMAPP:tRNA dimethylallyltransferase</shortName>
        <shortName evidence="10">DMATase</shortName>
    </alternativeName>
    <alternativeName>
        <fullName evidence="10">Isopentenyl-diphosphate:tRNA isopentenyltransferase</fullName>
        <shortName evidence="10">IPP transferase</shortName>
        <shortName evidence="10">IPPT</shortName>
        <shortName evidence="10">IPTase</shortName>
    </alternativeName>
</protein>
<dbReference type="GO" id="GO:0052381">
    <property type="term" value="F:tRNA dimethylallyltransferase activity"/>
    <property type="evidence" value="ECO:0007669"/>
    <property type="project" value="UniProtKB-UniRule"/>
</dbReference>
<keyword evidence="6 10" id="KW-0547">Nucleotide-binding</keyword>
<evidence type="ECO:0000256" key="7">
    <source>
        <dbReference type="ARBA" id="ARBA00022840"/>
    </source>
</evidence>
<dbReference type="EMBL" id="NOXU01000031">
    <property type="protein sequence ID" value="OYQ32677.1"/>
    <property type="molecule type" value="Genomic_DNA"/>
</dbReference>
<evidence type="ECO:0000256" key="11">
    <source>
        <dbReference type="RuleBase" id="RU003783"/>
    </source>
</evidence>
<evidence type="ECO:0000256" key="6">
    <source>
        <dbReference type="ARBA" id="ARBA00022741"/>
    </source>
</evidence>
<evidence type="ECO:0000256" key="4">
    <source>
        <dbReference type="ARBA" id="ARBA00022679"/>
    </source>
</evidence>
<evidence type="ECO:0000256" key="10">
    <source>
        <dbReference type="HAMAP-Rule" id="MF_00185"/>
    </source>
</evidence>
<comment type="function">
    <text evidence="2 10 12">Catalyzes the transfer of a dimethylallyl group onto the adenine at position 37 in tRNAs that read codons beginning with uridine, leading to the formation of N6-(dimethylallyl)adenosine (i(6)A).</text>
</comment>
<feature type="region of interest" description="Interaction with substrate tRNA" evidence="10">
    <location>
        <begin position="41"/>
        <end position="44"/>
    </location>
</feature>
<reference evidence="14 15" key="1">
    <citation type="submission" date="2017-07" db="EMBL/GenBank/DDBJ databases">
        <title>Niveispirillum cyanobacteriorum sp. nov., isolated from cyanobacterial aggregates in a eutrophic lake.</title>
        <authorList>
            <person name="Cai H."/>
        </authorList>
    </citation>
    <scope>NUCLEOTIDE SEQUENCE [LARGE SCALE GENOMIC DNA]</scope>
    <source>
        <strain evidence="15">TH1-14</strain>
    </source>
</reference>
<dbReference type="GO" id="GO:0006400">
    <property type="term" value="P:tRNA modification"/>
    <property type="evidence" value="ECO:0007669"/>
    <property type="project" value="TreeGrafter"/>
</dbReference>
<dbReference type="NCBIfam" id="TIGR00174">
    <property type="entry name" value="miaA"/>
    <property type="match status" value="1"/>
</dbReference>
<evidence type="ECO:0000313" key="14">
    <source>
        <dbReference type="EMBL" id="OYQ32677.1"/>
    </source>
</evidence>
<dbReference type="EC" id="2.5.1.75" evidence="10"/>
<keyword evidence="7 10" id="KW-0067">ATP-binding</keyword>
<proteinExistence type="inferred from homology"/>
<dbReference type="AlphaFoldDB" id="A0A255YTW7"/>
<accession>A0A255YTW7</accession>
<dbReference type="GO" id="GO:0005524">
    <property type="term" value="F:ATP binding"/>
    <property type="evidence" value="ECO:0007669"/>
    <property type="project" value="UniProtKB-UniRule"/>
</dbReference>
<evidence type="ECO:0000256" key="12">
    <source>
        <dbReference type="RuleBase" id="RU003784"/>
    </source>
</evidence>
<evidence type="ECO:0000256" key="3">
    <source>
        <dbReference type="ARBA" id="ARBA00005842"/>
    </source>
</evidence>
<evidence type="ECO:0000256" key="13">
    <source>
        <dbReference type="RuleBase" id="RU003785"/>
    </source>
</evidence>
<evidence type="ECO:0000256" key="5">
    <source>
        <dbReference type="ARBA" id="ARBA00022694"/>
    </source>
</evidence>
<gene>
    <name evidence="10" type="primary">miaA</name>
    <name evidence="14" type="ORF">CHU95_18095</name>
</gene>
<feature type="binding site" evidence="10">
    <location>
        <begin position="18"/>
        <end position="23"/>
    </location>
    <ligand>
        <name>substrate</name>
    </ligand>
</feature>
<comment type="caution">
    <text evidence="10">Lacks conserved residue(s) required for the propagation of feature annotation.</text>
</comment>
<evidence type="ECO:0000256" key="9">
    <source>
        <dbReference type="ARBA" id="ARBA00049563"/>
    </source>
</evidence>
<keyword evidence="15" id="KW-1185">Reference proteome</keyword>
<dbReference type="RefSeq" id="WP_094457713.1">
    <property type="nucleotide sequence ID" value="NZ_NOXU01000031.1"/>
</dbReference>
<evidence type="ECO:0000256" key="8">
    <source>
        <dbReference type="ARBA" id="ARBA00022842"/>
    </source>
</evidence>
<feature type="site" description="Interaction with substrate tRNA" evidence="10">
    <location>
        <position position="129"/>
    </location>
</feature>
<dbReference type="InterPro" id="IPR027417">
    <property type="entry name" value="P-loop_NTPase"/>
</dbReference>
<dbReference type="OrthoDB" id="9776390at2"/>
<feature type="site" description="Interaction with substrate tRNA" evidence="10">
    <location>
        <position position="107"/>
    </location>
</feature>
<organism evidence="14 15">
    <name type="scientific">Niveispirillum lacus</name>
    <dbReference type="NCBI Taxonomy" id="1981099"/>
    <lineage>
        <taxon>Bacteria</taxon>
        <taxon>Pseudomonadati</taxon>
        <taxon>Pseudomonadota</taxon>
        <taxon>Alphaproteobacteria</taxon>
        <taxon>Rhodospirillales</taxon>
        <taxon>Azospirillaceae</taxon>
        <taxon>Niveispirillum</taxon>
    </lineage>
</organism>
<dbReference type="PANTHER" id="PTHR11088">
    <property type="entry name" value="TRNA DIMETHYLALLYLTRANSFERASE"/>
    <property type="match status" value="1"/>
</dbReference>
<comment type="catalytic activity">
    <reaction evidence="9 10 11">
        <text>adenosine(37) in tRNA + dimethylallyl diphosphate = N(6)-dimethylallyladenosine(37) in tRNA + diphosphate</text>
        <dbReference type="Rhea" id="RHEA:26482"/>
        <dbReference type="Rhea" id="RHEA-COMP:10162"/>
        <dbReference type="Rhea" id="RHEA-COMP:10375"/>
        <dbReference type="ChEBI" id="CHEBI:33019"/>
        <dbReference type="ChEBI" id="CHEBI:57623"/>
        <dbReference type="ChEBI" id="CHEBI:74411"/>
        <dbReference type="ChEBI" id="CHEBI:74415"/>
        <dbReference type="EC" id="2.5.1.75"/>
    </reaction>
</comment>
<dbReference type="Pfam" id="PF01715">
    <property type="entry name" value="IPPT"/>
    <property type="match status" value="1"/>
</dbReference>
<keyword evidence="4 10" id="KW-0808">Transferase</keyword>
<sequence>MSQPTTPPRPVLIIGGPTASGKSGLALAWAKRAGGVVINADSMQVYADLRIVTARPSEADEAEAPHTLYGVVPASVRMSAARWRELALAEIDTAHAAGRLPIVVGGTGLYLRSLMQGLSDIPDIPAPVRQAAMELQGDIGSPALHERLAVVDPVTAARLHPTDSQRLIRAWEVIQATGRSISDWQAAPPADVPTHLSFTTLVVEPPRPRLYAQCDKRFVTMLEQGAAAEVAALMAQNLDPALPACKALGVPEIAAILTGAMDREAAIAKAQQLTRNYAKRQLTWFRNQMPAAVRLDSTELASEIAFTKFYDRIMTGMTKNIAKIG</sequence>
<dbReference type="Proteomes" id="UP000216998">
    <property type="component" value="Unassembled WGS sequence"/>
</dbReference>
<comment type="similarity">
    <text evidence="3 10 13">Belongs to the IPP transferase family.</text>
</comment>
<dbReference type="InterPro" id="IPR039657">
    <property type="entry name" value="Dimethylallyltransferase"/>
</dbReference>
<feature type="region of interest" description="Interaction with substrate tRNA" evidence="10">
    <location>
        <begin position="165"/>
        <end position="169"/>
    </location>
</feature>
<evidence type="ECO:0000256" key="1">
    <source>
        <dbReference type="ARBA" id="ARBA00001946"/>
    </source>
</evidence>
<dbReference type="Gene3D" id="1.10.20.140">
    <property type="match status" value="1"/>
</dbReference>
<dbReference type="HAMAP" id="MF_00185">
    <property type="entry name" value="IPP_trans"/>
    <property type="match status" value="1"/>
</dbReference>
<dbReference type="InterPro" id="IPR018022">
    <property type="entry name" value="IPT"/>
</dbReference>
<dbReference type="PANTHER" id="PTHR11088:SF60">
    <property type="entry name" value="TRNA DIMETHYLALLYLTRANSFERASE"/>
    <property type="match status" value="1"/>
</dbReference>
<keyword evidence="8 10" id="KW-0460">Magnesium</keyword>